<sequence length="37" mass="4475">MKKHLRLINFYIVHHSAKKSYEVSKEKIDLLLRTVVH</sequence>
<reference evidence="1" key="1">
    <citation type="submission" date="2015-10" db="EMBL/GenBank/DDBJ databases">
        <authorList>
            <person name="Gilbert D.G."/>
        </authorList>
    </citation>
    <scope>NUCLEOTIDE SEQUENCE</scope>
    <source>
        <strain evidence="1">3c6</strain>
    </source>
</reference>
<dbReference type="AlphaFoldDB" id="A0A0U5JQD1"/>
<accession>A0A0U5JQD1</accession>
<name>A0A0U5JQD1_LIMRT</name>
<organism evidence="1">
    <name type="scientific">Limosilactobacillus reuteri</name>
    <name type="common">Lactobacillus reuteri</name>
    <dbReference type="NCBI Taxonomy" id="1598"/>
    <lineage>
        <taxon>Bacteria</taxon>
        <taxon>Bacillati</taxon>
        <taxon>Bacillota</taxon>
        <taxon>Bacilli</taxon>
        <taxon>Lactobacillales</taxon>
        <taxon>Lactobacillaceae</taxon>
        <taxon>Limosilactobacillus</taxon>
    </lineage>
</organism>
<evidence type="ECO:0000313" key="1">
    <source>
        <dbReference type="EMBL" id="CUR39318.1"/>
    </source>
</evidence>
<gene>
    <name evidence="1" type="ORF">LRLP16767_LR3C6_01285</name>
</gene>
<proteinExistence type="predicted"/>
<protein>
    <submittedName>
        <fullName evidence="1">Uncharacterized protein</fullName>
    </submittedName>
</protein>
<dbReference type="EMBL" id="LN887429">
    <property type="protein sequence ID" value="CUR39318.1"/>
    <property type="molecule type" value="Genomic_DNA"/>
</dbReference>